<dbReference type="PROSITE" id="PS51387">
    <property type="entry name" value="FAD_PCMH"/>
    <property type="match status" value="1"/>
</dbReference>
<dbReference type="PANTHER" id="PTHR42973">
    <property type="entry name" value="BINDING OXIDOREDUCTASE, PUTATIVE (AFU_ORTHOLOGUE AFUA_1G17690)-RELATED"/>
    <property type="match status" value="1"/>
</dbReference>
<keyword evidence="2" id="KW-0285">Flavoprotein</keyword>
<protein>
    <recommendedName>
        <fullName evidence="6">FAD-binding PCMH-type domain-containing protein</fullName>
    </recommendedName>
</protein>
<name>A0A8H5CTJ0_9AGAR</name>
<dbReference type="InterPro" id="IPR016169">
    <property type="entry name" value="FAD-bd_PCMH_sub2"/>
</dbReference>
<dbReference type="Gene3D" id="3.30.465.10">
    <property type="match status" value="1"/>
</dbReference>
<evidence type="ECO:0000259" key="6">
    <source>
        <dbReference type="PROSITE" id="PS51387"/>
    </source>
</evidence>
<dbReference type="InterPro" id="IPR050416">
    <property type="entry name" value="FAD-linked_Oxidoreductase"/>
</dbReference>
<dbReference type="Proteomes" id="UP000559256">
    <property type="component" value="Unassembled WGS sequence"/>
</dbReference>
<gene>
    <name evidence="7" type="ORF">D9758_014860</name>
</gene>
<keyword evidence="8" id="KW-1185">Reference proteome</keyword>
<dbReference type="Pfam" id="PF01565">
    <property type="entry name" value="FAD_binding_4"/>
    <property type="match status" value="1"/>
</dbReference>
<organism evidence="7 8">
    <name type="scientific">Tetrapyrgos nigripes</name>
    <dbReference type="NCBI Taxonomy" id="182062"/>
    <lineage>
        <taxon>Eukaryota</taxon>
        <taxon>Fungi</taxon>
        <taxon>Dikarya</taxon>
        <taxon>Basidiomycota</taxon>
        <taxon>Agaricomycotina</taxon>
        <taxon>Agaricomycetes</taxon>
        <taxon>Agaricomycetidae</taxon>
        <taxon>Agaricales</taxon>
        <taxon>Marasmiineae</taxon>
        <taxon>Marasmiaceae</taxon>
        <taxon>Tetrapyrgos</taxon>
    </lineage>
</organism>
<sequence>MSTNRGTYRTNAPVTKSDMAPKTEPPIRMPFEVAKHTKIIFVIFSQAAAVQPGSVKDVRPIVNVPSVMEARSTYMMKVKGGGHGMAPGFSSTTSIQISMIRLSKIKYNPNTQLIEIGSGCLWDQVYSTLALTGYEAP</sequence>
<feature type="region of interest" description="Disordered" evidence="5">
    <location>
        <begin position="1"/>
        <end position="23"/>
    </location>
</feature>
<comment type="caution">
    <text evidence="7">The sequence shown here is derived from an EMBL/GenBank/DDBJ whole genome shotgun (WGS) entry which is preliminary data.</text>
</comment>
<evidence type="ECO:0000313" key="8">
    <source>
        <dbReference type="Proteomes" id="UP000559256"/>
    </source>
</evidence>
<keyword evidence="4" id="KW-0560">Oxidoreductase</keyword>
<evidence type="ECO:0000256" key="5">
    <source>
        <dbReference type="SAM" id="MobiDB-lite"/>
    </source>
</evidence>
<dbReference type="GO" id="GO:0071949">
    <property type="term" value="F:FAD binding"/>
    <property type="evidence" value="ECO:0007669"/>
    <property type="project" value="InterPro"/>
</dbReference>
<feature type="compositionally biased region" description="Polar residues" evidence="5">
    <location>
        <begin position="1"/>
        <end position="14"/>
    </location>
</feature>
<accession>A0A8H5CTJ0</accession>
<proteinExistence type="inferred from homology"/>
<dbReference type="SUPFAM" id="SSF56176">
    <property type="entry name" value="FAD-binding/transporter-associated domain-like"/>
    <property type="match status" value="1"/>
</dbReference>
<evidence type="ECO:0000256" key="1">
    <source>
        <dbReference type="ARBA" id="ARBA00005466"/>
    </source>
</evidence>
<keyword evidence="3" id="KW-0274">FAD</keyword>
<dbReference type="AlphaFoldDB" id="A0A8H5CTJ0"/>
<dbReference type="OrthoDB" id="2151789at2759"/>
<evidence type="ECO:0000256" key="2">
    <source>
        <dbReference type="ARBA" id="ARBA00022630"/>
    </source>
</evidence>
<dbReference type="GO" id="GO:0016491">
    <property type="term" value="F:oxidoreductase activity"/>
    <property type="evidence" value="ECO:0007669"/>
    <property type="project" value="UniProtKB-KW"/>
</dbReference>
<comment type="similarity">
    <text evidence="1">Belongs to the oxygen-dependent FAD-linked oxidoreductase family.</text>
</comment>
<evidence type="ECO:0000256" key="4">
    <source>
        <dbReference type="ARBA" id="ARBA00023002"/>
    </source>
</evidence>
<feature type="domain" description="FAD-binding PCMH-type" evidence="6">
    <location>
        <begin position="42"/>
        <end position="137"/>
    </location>
</feature>
<dbReference type="EMBL" id="JAACJM010000090">
    <property type="protein sequence ID" value="KAF5347687.1"/>
    <property type="molecule type" value="Genomic_DNA"/>
</dbReference>
<reference evidence="7 8" key="1">
    <citation type="journal article" date="2020" name="ISME J.">
        <title>Uncovering the hidden diversity of litter-decomposition mechanisms in mushroom-forming fungi.</title>
        <authorList>
            <person name="Floudas D."/>
            <person name="Bentzer J."/>
            <person name="Ahren D."/>
            <person name="Johansson T."/>
            <person name="Persson P."/>
            <person name="Tunlid A."/>
        </authorList>
    </citation>
    <scope>NUCLEOTIDE SEQUENCE [LARGE SCALE GENOMIC DNA]</scope>
    <source>
        <strain evidence="7 8">CBS 291.85</strain>
    </source>
</reference>
<dbReference type="PANTHER" id="PTHR42973:SF13">
    <property type="entry name" value="FAD-BINDING PCMH-TYPE DOMAIN-CONTAINING PROTEIN"/>
    <property type="match status" value="1"/>
</dbReference>
<dbReference type="InterPro" id="IPR036318">
    <property type="entry name" value="FAD-bd_PCMH-like_sf"/>
</dbReference>
<evidence type="ECO:0000313" key="7">
    <source>
        <dbReference type="EMBL" id="KAF5347687.1"/>
    </source>
</evidence>
<dbReference type="InterPro" id="IPR016166">
    <property type="entry name" value="FAD-bd_PCMH"/>
</dbReference>
<dbReference type="InterPro" id="IPR006094">
    <property type="entry name" value="Oxid_FAD_bind_N"/>
</dbReference>
<evidence type="ECO:0000256" key="3">
    <source>
        <dbReference type="ARBA" id="ARBA00022827"/>
    </source>
</evidence>